<keyword evidence="4" id="KW-1185">Reference proteome</keyword>
<dbReference type="PANTHER" id="PTHR21505:SF8">
    <property type="entry name" value="DPT-YFP REPRESSOR BY OVEREXPRESSION, ISOFORM D-RELATED"/>
    <property type="match status" value="1"/>
</dbReference>
<evidence type="ECO:0000313" key="3">
    <source>
        <dbReference type="EMBL" id="GFO44945.1"/>
    </source>
</evidence>
<evidence type="ECO:0000256" key="1">
    <source>
        <dbReference type="SAM" id="MobiDB-lite"/>
    </source>
</evidence>
<feature type="domain" description="MADF" evidence="2">
    <location>
        <begin position="11"/>
        <end position="109"/>
    </location>
</feature>
<dbReference type="EMBL" id="BLXT01007988">
    <property type="protein sequence ID" value="GFO44945.1"/>
    <property type="molecule type" value="Genomic_DNA"/>
</dbReference>
<dbReference type="PANTHER" id="PTHR21505">
    <property type="entry name" value="MADF DOMAIN-CONTAINING PROTEIN-RELATED"/>
    <property type="match status" value="1"/>
</dbReference>
<evidence type="ECO:0000313" key="4">
    <source>
        <dbReference type="Proteomes" id="UP000735302"/>
    </source>
</evidence>
<name>A0AAV4DM04_9GAST</name>
<organism evidence="3 4">
    <name type="scientific">Plakobranchus ocellatus</name>
    <dbReference type="NCBI Taxonomy" id="259542"/>
    <lineage>
        <taxon>Eukaryota</taxon>
        <taxon>Metazoa</taxon>
        <taxon>Spiralia</taxon>
        <taxon>Lophotrochozoa</taxon>
        <taxon>Mollusca</taxon>
        <taxon>Gastropoda</taxon>
        <taxon>Heterobranchia</taxon>
        <taxon>Euthyneura</taxon>
        <taxon>Panpulmonata</taxon>
        <taxon>Sacoglossa</taxon>
        <taxon>Placobranchoidea</taxon>
        <taxon>Plakobranchidae</taxon>
        <taxon>Plakobranchus</taxon>
    </lineage>
</organism>
<proteinExistence type="predicted"/>
<feature type="compositionally biased region" description="Basic and acidic residues" evidence="1">
    <location>
        <begin position="202"/>
        <end position="214"/>
    </location>
</feature>
<sequence length="295" mass="33675">MASWSKEKVLQFIELYRSEECLWRLKSKDYSNRFLKEKAYKKLVAFVKTIDSAANKDHVLKKINNLRGSFRKEYKKVNCSKLSHNGANEVYQPKLWYFSHLLFLRNQEAPGSTCSSLGVDTGQDNSESIPDTEDAMIFRCESADSCTPVSDLDVSLDVEDSLSETRSELGEQGLEPRPEAKPGPSHSHISSQSRARKTTKRKVTEKDDLLKHAQSESLHSRVPPQREDQFDLYGKTVAHKLRGLPRNQRLFAERLCSEVLFEAELGNLTRQSTLTLVESPQERESPQVSKIELIQ</sequence>
<gene>
    <name evidence="3" type="ORF">PoB_007145000</name>
</gene>
<accession>A0AAV4DM04</accession>
<dbReference type="Pfam" id="PF10545">
    <property type="entry name" value="MADF_DNA_bdg"/>
    <property type="match status" value="1"/>
</dbReference>
<dbReference type="PROSITE" id="PS51029">
    <property type="entry name" value="MADF"/>
    <property type="match status" value="1"/>
</dbReference>
<feature type="region of interest" description="Disordered" evidence="1">
    <location>
        <begin position="160"/>
        <end position="227"/>
    </location>
</feature>
<dbReference type="SMART" id="SM00595">
    <property type="entry name" value="MADF"/>
    <property type="match status" value="1"/>
</dbReference>
<evidence type="ECO:0000259" key="2">
    <source>
        <dbReference type="PROSITE" id="PS51029"/>
    </source>
</evidence>
<reference evidence="3 4" key="1">
    <citation type="journal article" date="2021" name="Elife">
        <title>Chloroplast acquisition without the gene transfer in kleptoplastic sea slugs, Plakobranchus ocellatus.</title>
        <authorList>
            <person name="Maeda T."/>
            <person name="Takahashi S."/>
            <person name="Yoshida T."/>
            <person name="Shimamura S."/>
            <person name="Takaki Y."/>
            <person name="Nagai Y."/>
            <person name="Toyoda A."/>
            <person name="Suzuki Y."/>
            <person name="Arimoto A."/>
            <person name="Ishii H."/>
            <person name="Satoh N."/>
            <person name="Nishiyama T."/>
            <person name="Hasebe M."/>
            <person name="Maruyama T."/>
            <person name="Minagawa J."/>
            <person name="Obokata J."/>
            <person name="Shigenobu S."/>
        </authorList>
    </citation>
    <scope>NUCLEOTIDE SEQUENCE [LARGE SCALE GENOMIC DNA]</scope>
</reference>
<dbReference type="Proteomes" id="UP000735302">
    <property type="component" value="Unassembled WGS sequence"/>
</dbReference>
<dbReference type="InterPro" id="IPR006578">
    <property type="entry name" value="MADF-dom"/>
</dbReference>
<dbReference type="AlphaFoldDB" id="A0AAV4DM04"/>
<feature type="compositionally biased region" description="Basic and acidic residues" evidence="1">
    <location>
        <begin position="163"/>
        <end position="180"/>
    </location>
</feature>
<comment type="caution">
    <text evidence="3">The sequence shown here is derived from an EMBL/GenBank/DDBJ whole genome shotgun (WGS) entry which is preliminary data.</text>
</comment>
<protein>
    <recommendedName>
        <fullName evidence="2">MADF domain-containing protein</fullName>
    </recommendedName>
</protein>